<dbReference type="AlphaFoldDB" id="A0A4V2T2D0"/>
<dbReference type="EMBL" id="SLYB01000003">
    <property type="protein sequence ID" value="TCP96923.1"/>
    <property type="molecule type" value="Genomic_DNA"/>
</dbReference>
<sequence>MKIVLIHAVQAAMQPIINAFKQYWFKAEILNVLDEGLSSERAKSQNLTPKLKKRIADLTEYAISLNADAILFTCSAFGEAIDEVAKNSPIPVLKPNEGMFRLALQQGKRIGMIASFQPAVAGMEQEFDELAKALNPAATIRTVCVSEAKAALNKGDIETHNRLMAEAVKQFNDEDIILLAHFSSSTALPEASALCSKPILTSPKSAVDLLKEILIKAN</sequence>
<gene>
    <name evidence="1" type="ORF">EDC44_103122</name>
</gene>
<protein>
    <recommendedName>
        <fullName evidence="3">Arylsulfatase</fullName>
    </recommendedName>
</protein>
<dbReference type="GO" id="GO:0047661">
    <property type="term" value="F:amino-acid racemase activity"/>
    <property type="evidence" value="ECO:0007669"/>
    <property type="project" value="InterPro"/>
</dbReference>
<evidence type="ECO:0000313" key="1">
    <source>
        <dbReference type="EMBL" id="TCP96923.1"/>
    </source>
</evidence>
<evidence type="ECO:0000313" key="2">
    <source>
        <dbReference type="Proteomes" id="UP000295763"/>
    </source>
</evidence>
<comment type="caution">
    <text evidence="1">The sequence shown here is derived from an EMBL/GenBank/DDBJ whole genome shotgun (WGS) entry which is preliminary data.</text>
</comment>
<reference evidence="1 2" key="1">
    <citation type="submission" date="2019-03" db="EMBL/GenBank/DDBJ databases">
        <title>Genomic Encyclopedia of Type Strains, Phase IV (KMG-IV): sequencing the most valuable type-strain genomes for metagenomic binning, comparative biology and taxonomic classification.</title>
        <authorList>
            <person name="Goeker M."/>
        </authorList>
    </citation>
    <scope>NUCLEOTIDE SEQUENCE [LARGE SCALE GENOMIC DNA]</scope>
    <source>
        <strain evidence="1 2">DSM 28404</strain>
    </source>
</reference>
<evidence type="ECO:0008006" key="3">
    <source>
        <dbReference type="Google" id="ProtNLM"/>
    </source>
</evidence>
<accession>A0A4V2T2D0</accession>
<dbReference type="InterPro" id="IPR015942">
    <property type="entry name" value="Asp/Glu/hydantoin_racemase"/>
</dbReference>
<keyword evidence="2" id="KW-1185">Reference proteome</keyword>
<name>A0A4V2T2D0_9PAST</name>
<dbReference type="Pfam" id="PF01177">
    <property type="entry name" value="Asp_Glu_race"/>
    <property type="match status" value="1"/>
</dbReference>
<dbReference type="Proteomes" id="UP000295763">
    <property type="component" value="Unassembled WGS sequence"/>
</dbReference>
<dbReference type="OrthoDB" id="978447at2"/>
<dbReference type="RefSeq" id="WP_131975066.1">
    <property type="nucleotide sequence ID" value="NZ_SLYB01000003.1"/>
</dbReference>
<proteinExistence type="predicted"/>
<organism evidence="1 2">
    <name type="scientific">Cricetibacter osteomyelitidis</name>
    <dbReference type="NCBI Taxonomy" id="1521931"/>
    <lineage>
        <taxon>Bacteria</taxon>
        <taxon>Pseudomonadati</taxon>
        <taxon>Pseudomonadota</taxon>
        <taxon>Gammaproteobacteria</taxon>
        <taxon>Pasteurellales</taxon>
        <taxon>Pasteurellaceae</taxon>
        <taxon>Cricetibacter</taxon>
    </lineage>
</organism>